<dbReference type="PROSITE" id="PS50097">
    <property type="entry name" value="BTB"/>
    <property type="match status" value="1"/>
</dbReference>
<dbReference type="InterPro" id="IPR011333">
    <property type="entry name" value="SKP1/BTB/POZ_sf"/>
</dbReference>
<dbReference type="Pfam" id="PF00651">
    <property type="entry name" value="BTB"/>
    <property type="match status" value="1"/>
</dbReference>
<feature type="region of interest" description="Disordered" evidence="1">
    <location>
        <begin position="25"/>
        <end position="96"/>
    </location>
</feature>
<protein>
    <recommendedName>
        <fullName evidence="2">BTB domain-containing protein</fullName>
    </recommendedName>
</protein>
<feature type="region of interest" description="Disordered" evidence="1">
    <location>
        <begin position="280"/>
        <end position="313"/>
    </location>
</feature>
<feature type="domain" description="BTB" evidence="2">
    <location>
        <begin position="111"/>
        <end position="178"/>
    </location>
</feature>
<dbReference type="CDD" id="cd18186">
    <property type="entry name" value="BTB_POZ_ZBTB_KLHL-like"/>
    <property type="match status" value="1"/>
</dbReference>
<proteinExistence type="predicted"/>
<evidence type="ECO:0000313" key="3">
    <source>
        <dbReference type="EMBL" id="KDQ56643.1"/>
    </source>
</evidence>
<evidence type="ECO:0000313" key="4">
    <source>
        <dbReference type="Proteomes" id="UP000027265"/>
    </source>
</evidence>
<dbReference type="EMBL" id="KL197721">
    <property type="protein sequence ID" value="KDQ56643.1"/>
    <property type="molecule type" value="Genomic_DNA"/>
</dbReference>
<keyword evidence="4" id="KW-1185">Reference proteome</keyword>
<reference evidence="4" key="1">
    <citation type="journal article" date="2014" name="Proc. Natl. Acad. Sci. U.S.A.">
        <title>Extensive sampling of basidiomycete genomes demonstrates inadequacy of the white-rot/brown-rot paradigm for wood decay fungi.</title>
        <authorList>
            <person name="Riley R."/>
            <person name="Salamov A.A."/>
            <person name="Brown D.W."/>
            <person name="Nagy L.G."/>
            <person name="Floudas D."/>
            <person name="Held B.W."/>
            <person name="Levasseur A."/>
            <person name="Lombard V."/>
            <person name="Morin E."/>
            <person name="Otillar R."/>
            <person name="Lindquist E.A."/>
            <person name="Sun H."/>
            <person name="LaButti K.M."/>
            <person name="Schmutz J."/>
            <person name="Jabbour D."/>
            <person name="Luo H."/>
            <person name="Baker S.E."/>
            <person name="Pisabarro A.G."/>
            <person name="Walton J.D."/>
            <person name="Blanchette R.A."/>
            <person name="Henrissat B."/>
            <person name="Martin F."/>
            <person name="Cullen D."/>
            <person name="Hibbett D.S."/>
            <person name="Grigoriev I.V."/>
        </authorList>
    </citation>
    <scope>NUCLEOTIDE SEQUENCE [LARGE SCALE GENOMIC DNA]</scope>
    <source>
        <strain evidence="4">MUCL 33604</strain>
    </source>
</reference>
<dbReference type="STRING" id="933084.A0A067PPB5"/>
<dbReference type="OrthoDB" id="2367075at2759"/>
<dbReference type="SUPFAM" id="SSF54695">
    <property type="entry name" value="POZ domain"/>
    <property type="match status" value="1"/>
</dbReference>
<sequence length="335" mass="37367">MPSNIHAPAPRRPFVFAHPINPEIREGSRAPTMFSSPAPPSPKSILLTGSSGQFEIGPPLPSSASYEDGGVTTPSPPVILGSLSPGTPPDDERSEDALEPLRHPTYYIEDDTVIFTVDDCLYKLNRYFLQRESKVFQDMFSCPQGDKVPEGTTDDSVIPLPGVTQGEIESLLNFLYHGMHDDRNVSLSEWIDLLSISTRFICDKIRGRAIREIDSFRHPRIDPVEKIVLAGKRDIPEWLAPSYEDICQRVNPLEVEEAEKLGITMAVKLMRAREAIRERSCSNTAKARGTRRRVATPPPQFPSSAESPSRPYDESLVSEIIQETFWPSPPVPAEY</sequence>
<dbReference type="HOGENOM" id="CLU_047592_5_0_1"/>
<gene>
    <name evidence="3" type="ORF">JAAARDRAFT_194625</name>
</gene>
<dbReference type="InterPro" id="IPR000210">
    <property type="entry name" value="BTB/POZ_dom"/>
</dbReference>
<dbReference type="InParanoid" id="A0A067PPB5"/>
<dbReference type="SMART" id="SM00225">
    <property type="entry name" value="BTB"/>
    <property type="match status" value="1"/>
</dbReference>
<organism evidence="3 4">
    <name type="scientific">Jaapia argillacea MUCL 33604</name>
    <dbReference type="NCBI Taxonomy" id="933084"/>
    <lineage>
        <taxon>Eukaryota</taxon>
        <taxon>Fungi</taxon>
        <taxon>Dikarya</taxon>
        <taxon>Basidiomycota</taxon>
        <taxon>Agaricomycotina</taxon>
        <taxon>Agaricomycetes</taxon>
        <taxon>Agaricomycetidae</taxon>
        <taxon>Jaapiales</taxon>
        <taxon>Jaapiaceae</taxon>
        <taxon>Jaapia</taxon>
    </lineage>
</organism>
<evidence type="ECO:0000256" key="1">
    <source>
        <dbReference type="SAM" id="MobiDB-lite"/>
    </source>
</evidence>
<dbReference type="Proteomes" id="UP000027265">
    <property type="component" value="Unassembled WGS sequence"/>
</dbReference>
<accession>A0A067PPB5</accession>
<dbReference type="Gene3D" id="3.30.710.10">
    <property type="entry name" value="Potassium Channel Kv1.1, Chain A"/>
    <property type="match status" value="1"/>
</dbReference>
<name>A0A067PPB5_9AGAM</name>
<dbReference type="AlphaFoldDB" id="A0A067PPB5"/>
<evidence type="ECO:0000259" key="2">
    <source>
        <dbReference type="PROSITE" id="PS50097"/>
    </source>
</evidence>